<feature type="non-terminal residue" evidence="2">
    <location>
        <position position="1"/>
    </location>
</feature>
<feature type="transmembrane region" description="Helical" evidence="1">
    <location>
        <begin position="207"/>
        <end position="229"/>
    </location>
</feature>
<name>A0A2G9U460_TELCI</name>
<gene>
    <name evidence="2" type="ORF">TELCIR_13899</name>
</gene>
<accession>A0A2G9U460</accession>
<protein>
    <submittedName>
        <fullName evidence="2">Uncharacterized protein</fullName>
    </submittedName>
</protein>
<proteinExistence type="predicted"/>
<keyword evidence="1" id="KW-0472">Membrane</keyword>
<organism evidence="2 3">
    <name type="scientific">Teladorsagia circumcincta</name>
    <name type="common">Brown stomach worm</name>
    <name type="synonym">Ostertagia circumcincta</name>
    <dbReference type="NCBI Taxonomy" id="45464"/>
    <lineage>
        <taxon>Eukaryota</taxon>
        <taxon>Metazoa</taxon>
        <taxon>Ecdysozoa</taxon>
        <taxon>Nematoda</taxon>
        <taxon>Chromadorea</taxon>
        <taxon>Rhabditida</taxon>
        <taxon>Rhabditina</taxon>
        <taxon>Rhabditomorpha</taxon>
        <taxon>Strongyloidea</taxon>
        <taxon>Trichostrongylidae</taxon>
        <taxon>Teladorsagia</taxon>
    </lineage>
</organism>
<evidence type="ECO:0000256" key="1">
    <source>
        <dbReference type="SAM" id="Phobius"/>
    </source>
</evidence>
<keyword evidence="1" id="KW-1133">Transmembrane helix</keyword>
<dbReference type="EMBL" id="KZ349875">
    <property type="protein sequence ID" value="PIO64472.1"/>
    <property type="molecule type" value="Genomic_DNA"/>
</dbReference>
<keyword evidence="1" id="KW-0812">Transmembrane</keyword>
<feature type="non-terminal residue" evidence="2">
    <location>
        <position position="230"/>
    </location>
</feature>
<sequence length="230" mass="26694">TYVFKRGPYGLKERITYIDYVRDKSIAAGAGVQEGSRWCFADIKTYIRLKRELSSKARTLESLSMPELEVLVQPSSVEQVRLPNLNQLSFEAMHLYIRRIKVQADASEDELRQALKEWIGFSMLFYPEFFKDKNYYHLKSEYGDACTYVLYTNGSRPPFSIGDRFDIPIEHLYIVKSDHFVLSAEQLTSKIKLSFDSVDGVELPCFYGAHLIVGRIYILGNVLIWLSWFQ</sequence>
<dbReference type="AlphaFoldDB" id="A0A2G9U460"/>
<dbReference type="OrthoDB" id="10041077at2759"/>
<reference evidence="2 3" key="1">
    <citation type="submission" date="2015-09" db="EMBL/GenBank/DDBJ databases">
        <title>Draft genome of the parasitic nematode Teladorsagia circumcincta isolate WARC Sus (inbred).</title>
        <authorList>
            <person name="Mitreva M."/>
        </authorList>
    </citation>
    <scope>NUCLEOTIDE SEQUENCE [LARGE SCALE GENOMIC DNA]</scope>
    <source>
        <strain evidence="2 3">S</strain>
    </source>
</reference>
<evidence type="ECO:0000313" key="2">
    <source>
        <dbReference type="EMBL" id="PIO64472.1"/>
    </source>
</evidence>
<evidence type="ECO:0000313" key="3">
    <source>
        <dbReference type="Proteomes" id="UP000230423"/>
    </source>
</evidence>
<keyword evidence="3" id="KW-1185">Reference proteome</keyword>
<dbReference type="Proteomes" id="UP000230423">
    <property type="component" value="Unassembled WGS sequence"/>
</dbReference>